<evidence type="ECO:0000256" key="4">
    <source>
        <dbReference type="ARBA" id="ARBA00022741"/>
    </source>
</evidence>
<evidence type="ECO:0000256" key="6">
    <source>
        <dbReference type="ARBA" id="ARBA00048741"/>
    </source>
</evidence>
<gene>
    <name evidence="8" type="ORF">ACFPT7_07765</name>
</gene>
<evidence type="ECO:0000256" key="1">
    <source>
        <dbReference type="ARBA" id="ARBA00005187"/>
    </source>
</evidence>
<evidence type="ECO:0000256" key="5">
    <source>
        <dbReference type="ARBA" id="ARBA00022840"/>
    </source>
</evidence>
<reference evidence="9" key="1">
    <citation type="journal article" date="2019" name="Int. J. Syst. Evol. Microbiol.">
        <title>The Global Catalogue of Microorganisms (GCM) 10K type strain sequencing project: providing services to taxonomists for standard genome sequencing and annotation.</title>
        <authorList>
            <consortium name="The Broad Institute Genomics Platform"/>
            <consortium name="The Broad Institute Genome Sequencing Center for Infectious Disease"/>
            <person name="Wu L."/>
            <person name="Ma J."/>
        </authorList>
    </citation>
    <scope>NUCLEOTIDE SEQUENCE [LARGE SCALE GENOMIC DNA]</scope>
    <source>
        <strain evidence="9">JCM 4087</strain>
    </source>
</reference>
<evidence type="ECO:0000313" key="9">
    <source>
        <dbReference type="Proteomes" id="UP001596091"/>
    </source>
</evidence>
<protein>
    <recommendedName>
        <fullName evidence="3">asparagine synthase (glutamine-hydrolyzing)</fullName>
        <ecNumber evidence="3">6.3.5.4</ecNumber>
    </recommendedName>
</protein>
<dbReference type="Pfam" id="PF00733">
    <property type="entry name" value="Asn_synthase"/>
    <property type="match status" value="2"/>
</dbReference>
<dbReference type="Gene3D" id="3.40.50.620">
    <property type="entry name" value="HUPs"/>
    <property type="match status" value="2"/>
</dbReference>
<name>A0ABW1EDW6_9BACT</name>
<dbReference type="InterPro" id="IPR029055">
    <property type="entry name" value="Ntn_hydrolases_N"/>
</dbReference>
<evidence type="ECO:0000313" key="8">
    <source>
        <dbReference type="EMBL" id="MFC5862185.1"/>
    </source>
</evidence>
<comment type="catalytic activity">
    <reaction evidence="6">
        <text>L-aspartate + L-glutamine + ATP + H2O = L-asparagine + L-glutamate + AMP + diphosphate + H(+)</text>
        <dbReference type="Rhea" id="RHEA:12228"/>
        <dbReference type="ChEBI" id="CHEBI:15377"/>
        <dbReference type="ChEBI" id="CHEBI:15378"/>
        <dbReference type="ChEBI" id="CHEBI:29985"/>
        <dbReference type="ChEBI" id="CHEBI:29991"/>
        <dbReference type="ChEBI" id="CHEBI:30616"/>
        <dbReference type="ChEBI" id="CHEBI:33019"/>
        <dbReference type="ChEBI" id="CHEBI:58048"/>
        <dbReference type="ChEBI" id="CHEBI:58359"/>
        <dbReference type="ChEBI" id="CHEBI:456215"/>
        <dbReference type="EC" id="6.3.5.4"/>
    </reaction>
</comment>
<evidence type="ECO:0000256" key="2">
    <source>
        <dbReference type="ARBA" id="ARBA00005752"/>
    </source>
</evidence>
<dbReference type="RefSeq" id="WP_263338459.1">
    <property type="nucleotide sequence ID" value="NZ_JAGSYH010000004.1"/>
</dbReference>
<comment type="similarity">
    <text evidence="2">Belongs to the asparagine synthetase family.</text>
</comment>
<dbReference type="Pfam" id="PF13537">
    <property type="entry name" value="GATase_7"/>
    <property type="match status" value="1"/>
</dbReference>
<evidence type="ECO:0000256" key="3">
    <source>
        <dbReference type="ARBA" id="ARBA00012737"/>
    </source>
</evidence>
<dbReference type="Proteomes" id="UP001596091">
    <property type="component" value="Unassembled WGS sequence"/>
</dbReference>
<proteinExistence type="inferred from homology"/>
<dbReference type="EMBL" id="JBHSPH010000002">
    <property type="protein sequence ID" value="MFC5862185.1"/>
    <property type="molecule type" value="Genomic_DNA"/>
</dbReference>
<keyword evidence="9" id="KW-1185">Reference proteome</keyword>
<evidence type="ECO:0000259" key="7">
    <source>
        <dbReference type="PROSITE" id="PS51278"/>
    </source>
</evidence>
<dbReference type="InterPro" id="IPR001962">
    <property type="entry name" value="Asn_synthase"/>
</dbReference>
<dbReference type="InterPro" id="IPR006426">
    <property type="entry name" value="Asn_synth_AEB"/>
</dbReference>
<dbReference type="Gene3D" id="3.60.20.10">
    <property type="entry name" value="Glutamine Phosphoribosylpyrophosphate, subunit 1, domain 1"/>
    <property type="match status" value="1"/>
</dbReference>
<dbReference type="PIRSF" id="PIRSF001589">
    <property type="entry name" value="Asn_synthetase_glu-h"/>
    <property type="match status" value="1"/>
</dbReference>
<keyword evidence="4" id="KW-0547">Nucleotide-binding</keyword>
<keyword evidence="5" id="KW-0067">ATP-binding</keyword>
<feature type="domain" description="Glutamine amidotransferase type-2" evidence="7">
    <location>
        <begin position="2"/>
        <end position="209"/>
    </location>
</feature>
<dbReference type="PANTHER" id="PTHR43284">
    <property type="entry name" value="ASPARAGINE SYNTHETASE (GLUTAMINE-HYDROLYZING)"/>
    <property type="match status" value="1"/>
</dbReference>
<dbReference type="InterPro" id="IPR017932">
    <property type="entry name" value="GATase_2_dom"/>
</dbReference>
<comment type="pathway">
    <text evidence="1">Amino-acid biosynthesis; L-asparagine biosynthesis; L-asparagine from L-aspartate (L-Gln route): step 1/1.</text>
</comment>
<dbReference type="SUPFAM" id="SSF56235">
    <property type="entry name" value="N-terminal nucleophile aminohydrolases (Ntn hydrolases)"/>
    <property type="match status" value="1"/>
</dbReference>
<dbReference type="InterPro" id="IPR051786">
    <property type="entry name" value="ASN_synthetase/amidase"/>
</dbReference>
<dbReference type="EC" id="6.3.5.4" evidence="3"/>
<accession>A0ABW1EDW6</accession>
<sequence>MSALAGIFKFDPRNVVHESDLVALAEGIRTIGPDGGGSINRSNLGMAYRALHSTPESRFESQPLDRPGSTLTWDGRLDNRDEIRETVSEKFERIPTDVELVSAAYREWGTKCFSRLLGDWAIALWDDDRKQLILANDYIGVRRLFYRVDDDGVSWCTVPEPLVLLAPAKLHLNLDYFSGCFHTRPPLGTTPYREIRGVTPAHFLIFRLGGQIEEARYWSINPNAIIRHSSDEGYEEEFRAVLRRSVCRRIRADGIITAELSGGVDSSSIVCIADDIRRAEVGPAIETLSYYNLDEPSGDERPFFSVIEQYRGRTGDHISMDKVFQQLTNRALAPLPKEHFLAAPGYFMRSLAWSRAIQEVLERSGSRVVLSGLGGDELLGGVQYEAPELAEYLVEGKIGLFCRALIAWSVSRKKTVYRLLREAFGLLMSRYNPSALVSGSTDHCRWVRLSPPNSRKIISHFTNWNKLGPTQANAEGVRYSIASQLACTDPPLTGEFERRYPYLDRDVFEFVAAVPRNQIVSPNLRRSLMRRSLKDLVPHQVLFRKTKWFGSRSPLAELRDQMPYLHQMFDTHWLSDGILIDAGHLLDELGNSGHGPTTPSSHTLLAISIEQWLRDQVDRGLLDMKVPP</sequence>
<dbReference type="PROSITE" id="PS51278">
    <property type="entry name" value="GATASE_TYPE_2"/>
    <property type="match status" value="1"/>
</dbReference>
<comment type="caution">
    <text evidence="8">The sequence shown here is derived from an EMBL/GenBank/DDBJ whole genome shotgun (WGS) entry which is preliminary data.</text>
</comment>
<dbReference type="SUPFAM" id="SSF52402">
    <property type="entry name" value="Adenine nucleotide alpha hydrolases-like"/>
    <property type="match status" value="1"/>
</dbReference>
<dbReference type="PANTHER" id="PTHR43284:SF1">
    <property type="entry name" value="ASPARAGINE SYNTHETASE"/>
    <property type="match status" value="1"/>
</dbReference>
<dbReference type="InterPro" id="IPR014729">
    <property type="entry name" value="Rossmann-like_a/b/a_fold"/>
</dbReference>
<organism evidence="8 9">
    <name type="scientific">Acidicapsa dinghuensis</name>
    <dbReference type="NCBI Taxonomy" id="2218256"/>
    <lineage>
        <taxon>Bacteria</taxon>
        <taxon>Pseudomonadati</taxon>
        <taxon>Acidobacteriota</taxon>
        <taxon>Terriglobia</taxon>
        <taxon>Terriglobales</taxon>
        <taxon>Acidobacteriaceae</taxon>
        <taxon>Acidicapsa</taxon>
    </lineage>
</organism>